<reference evidence="4 5" key="1">
    <citation type="submission" date="2021-04" db="EMBL/GenBank/DDBJ databases">
        <title>Magnetospirillum sulfuroxidans sp. nov., a facultative chemolithoautotrophic sulfur-oxidizing alphaproteobacterium isolated from freshwater sediment and proposals for Paramagetospirillum gen. nov., and Magnetospirillaceae fam. nov.</title>
        <authorList>
            <person name="Koziaeva V."/>
            <person name="Geelhoed J.S."/>
            <person name="Sorokin D.Y."/>
            <person name="Grouzdev D.S."/>
        </authorList>
    </citation>
    <scope>NUCLEOTIDE SEQUENCE [LARGE SCALE GENOMIC DNA]</scope>
    <source>
        <strain evidence="4 5">J10</strain>
    </source>
</reference>
<evidence type="ECO:0000256" key="1">
    <source>
        <dbReference type="ARBA" id="ARBA00022729"/>
    </source>
</evidence>
<evidence type="ECO:0000313" key="4">
    <source>
        <dbReference type="EMBL" id="MBR9970724.1"/>
    </source>
</evidence>
<dbReference type="CDD" id="cd13530">
    <property type="entry name" value="PBP2_peptides_like"/>
    <property type="match status" value="1"/>
</dbReference>
<dbReference type="RefSeq" id="WP_211546190.1">
    <property type="nucleotide sequence ID" value="NZ_JAGTUF010000001.1"/>
</dbReference>
<feature type="chain" id="PRO_5045561295" evidence="2">
    <location>
        <begin position="23"/>
        <end position="263"/>
    </location>
</feature>
<evidence type="ECO:0000313" key="5">
    <source>
        <dbReference type="Proteomes" id="UP000680714"/>
    </source>
</evidence>
<evidence type="ECO:0000256" key="2">
    <source>
        <dbReference type="SAM" id="SignalP"/>
    </source>
</evidence>
<feature type="signal peptide" evidence="2">
    <location>
        <begin position="1"/>
        <end position="22"/>
    </location>
</feature>
<dbReference type="Gene3D" id="3.40.190.10">
    <property type="entry name" value="Periplasmic binding protein-like II"/>
    <property type="match status" value="2"/>
</dbReference>
<keyword evidence="5" id="KW-1185">Reference proteome</keyword>
<proteinExistence type="predicted"/>
<evidence type="ECO:0000259" key="3">
    <source>
        <dbReference type="SMART" id="SM00062"/>
    </source>
</evidence>
<keyword evidence="1 2" id="KW-0732">Signal</keyword>
<gene>
    <name evidence="4" type="ORF">KEC16_03225</name>
</gene>
<dbReference type="InterPro" id="IPR001638">
    <property type="entry name" value="Solute-binding_3/MltF_N"/>
</dbReference>
<organism evidence="4 5">
    <name type="scientific">Magnetospirillum sulfuroxidans</name>
    <dbReference type="NCBI Taxonomy" id="611300"/>
    <lineage>
        <taxon>Bacteria</taxon>
        <taxon>Pseudomonadati</taxon>
        <taxon>Pseudomonadota</taxon>
        <taxon>Alphaproteobacteria</taxon>
        <taxon>Rhodospirillales</taxon>
        <taxon>Rhodospirillaceae</taxon>
        <taxon>Magnetospirillum</taxon>
    </lineage>
</organism>
<dbReference type="Pfam" id="PF00497">
    <property type="entry name" value="SBP_bac_3"/>
    <property type="match status" value="1"/>
</dbReference>
<dbReference type="PANTHER" id="PTHR35936:SF17">
    <property type="entry name" value="ARGININE-BINDING EXTRACELLULAR PROTEIN ARTP"/>
    <property type="match status" value="1"/>
</dbReference>
<dbReference type="SMART" id="SM00062">
    <property type="entry name" value="PBPb"/>
    <property type="match status" value="1"/>
</dbReference>
<accession>A0ABS5I8G4</accession>
<sequence>MRKVALLTCALLAAFFSSGAQAQSRIDRVKAAGFVRICIWPDYYAITYRNTRTGTLEGIDIDLAREFAADLGVAPQFIDSSFKTLIADLTQDKCDVSMHGIGITPARQEKLDFTRPHLHSGIYAITTKTNPAVGDWADIDKPGVIVAAQAGTYMVDVMKAHLKQATLTVVATPEAREQEVMSGRADLFMTDYPYSRKMLARHDWAKLLAPPVPLAPTPYAYAVAKGDPQWLAVVDGFVERAKKDGRVLKAAVKNGLEPIVNDD</sequence>
<dbReference type="SUPFAM" id="SSF53850">
    <property type="entry name" value="Periplasmic binding protein-like II"/>
    <property type="match status" value="1"/>
</dbReference>
<feature type="domain" description="Solute-binding protein family 3/N-terminal" evidence="3">
    <location>
        <begin position="34"/>
        <end position="258"/>
    </location>
</feature>
<comment type="caution">
    <text evidence="4">The sequence shown here is derived from an EMBL/GenBank/DDBJ whole genome shotgun (WGS) entry which is preliminary data.</text>
</comment>
<protein>
    <submittedName>
        <fullName evidence="4">Amino acid ABC transporter substrate-binding protein</fullName>
    </submittedName>
</protein>
<dbReference type="Proteomes" id="UP000680714">
    <property type="component" value="Unassembled WGS sequence"/>
</dbReference>
<dbReference type="PANTHER" id="PTHR35936">
    <property type="entry name" value="MEMBRANE-BOUND LYTIC MUREIN TRANSGLYCOSYLASE F"/>
    <property type="match status" value="1"/>
</dbReference>
<name>A0ABS5I8G4_9PROT</name>
<dbReference type="EMBL" id="JAGTUF010000001">
    <property type="protein sequence ID" value="MBR9970724.1"/>
    <property type="molecule type" value="Genomic_DNA"/>
</dbReference>